<accession>A0A7H0HBD7</accession>
<evidence type="ECO:0000313" key="3">
    <source>
        <dbReference type="Proteomes" id="UP000516057"/>
    </source>
</evidence>
<dbReference type="Gene3D" id="3.40.50.1110">
    <property type="entry name" value="SGNH hydrolase"/>
    <property type="match status" value="1"/>
</dbReference>
<evidence type="ECO:0000313" key="2">
    <source>
        <dbReference type="EMBL" id="QNP57853.1"/>
    </source>
</evidence>
<dbReference type="InterPro" id="IPR001087">
    <property type="entry name" value="GDSL"/>
</dbReference>
<protein>
    <recommendedName>
        <fullName evidence="4">SGNH/GDSL hydrolase family protein</fullName>
    </recommendedName>
</protein>
<dbReference type="Proteomes" id="UP000516057">
    <property type="component" value="Chromosome"/>
</dbReference>
<proteinExistence type="predicted"/>
<dbReference type="EMBL" id="CP060790">
    <property type="protein sequence ID" value="QNP57853.1"/>
    <property type="molecule type" value="Genomic_DNA"/>
</dbReference>
<dbReference type="KEGG" id="amon:H9L24_11990"/>
<feature type="chain" id="PRO_5028862879" description="SGNH/GDSL hydrolase family protein" evidence="1">
    <location>
        <begin position="31"/>
        <end position="382"/>
    </location>
</feature>
<keyword evidence="1" id="KW-0732">Signal</keyword>
<evidence type="ECO:0008006" key="4">
    <source>
        <dbReference type="Google" id="ProtNLM"/>
    </source>
</evidence>
<dbReference type="InterPro" id="IPR036514">
    <property type="entry name" value="SGNH_hydro_sf"/>
</dbReference>
<reference evidence="2 3" key="1">
    <citation type="submission" date="2020-08" db="EMBL/GenBank/DDBJ databases">
        <title>Genome sequence of Acidovorax monticola KACC 19171T.</title>
        <authorList>
            <person name="Hyun D.-W."/>
            <person name="Bae J.-W."/>
        </authorList>
    </citation>
    <scope>NUCLEOTIDE SEQUENCE [LARGE SCALE GENOMIC DNA]</scope>
    <source>
        <strain evidence="2 3">KACC 19171</strain>
    </source>
</reference>
<keyword evidence="3" id="KW-1185">Reference proteome</keyword>
<sequence>MKKFLYILLPTLLLCLPAALGYWAGTHAMAAQVDKTIQWVEKGETLAGVLSVTKLTDEQRNNYKNAYSNPAVDAGVISWAVPNQPTPFVGTAPSPGQHQNAYINSWQMRNRQELQNPKPAGVYRIFLTGGSTAYGSGAPSQEQTIGGILEGLLNRATGKKDGVRYEVFTFANPAWSSTHERIAIENYLSELQPDLIISLSGNNDVFWADAGRNVLWFNAFADEYYQTLANAALKIGGRKALSDLPQVRPAPQQVPASTVAYRLEKNVRIGAHALQNVGVNWVFFLQPTLSVTKKGLTRREGDFLSASKDYYLDCYKAMSSSLSSLALKNFRFVDLSGMFDHLSSAEDMFLDQFHFGDKGNAAIANAIHAELSKQLGSGTQRP</sequence>
<organism evidence="2 3">
    <name type="scientific">Paenacidovorax monticola</name>
    <dbReference type="NCBI Taxonomy" id="1926868"/>
    <lineage>
        <taxon>Bacteria</taxon>
        <taxon>Pseudomonadati</taxon>
        <taxon>Pseudomonadota</taxon>
        <taxon>Betaproteobacteria</taxon>
        <taxon>Burkholderiales</taxon>
        <taxon>Comamonadaceae</taxon>
        <taxon>Paenacidovorax</taxon>
    </lineage>
</organism>
<name>A0A7H0HBD7_9BURK</name>
<dbReference type="AlphaFoldDB" id="A0A7H0HBD7"/>
<feature type="signal peptide" evidence="1">
    <location>
        <begin position="1"/>
        <end position="30"/>
    </location>
</feature>
<gene>
    <name evidence="2" type="ORF">H9L24_11990</name>
</gene>
<evidence type="ECO:0000256" key="1">
    <source>
        <dbReference type="SAM" id="SignalP"/>
    </source>
</evidence>
<dbReference type="SUPFAM" id="SSF52266">
    <property type="entry name" value="SGNH hydrolase"/>
    <property type="match status" value="1"/>
</dbReference>
<dbReference type="GO" id="GO:0016788">
    <property type="term" value="F:hydrolase activity, acting on ester bonds"/>
    <property type="evidence" value="ECO:0007669"/>
    <property type="project" value="InterPro"/>
</dbReference>
<dbReference type="RefSeq" id="WP_187734853.1">
    <property type="nucleotide sequence ID" value="NZ_CP060790.1"/>
</dbReference>
<dbReference type="Pfam" id="PF00657">
    <property type="entry name" value="Lipase_GDSL"/>
    <property type="match status" value="1"/>
</dbReference>